<dbReference type="GO" id="GO:0030154">
    <property type="term" value="P:cell differentiation"/>
    <property type="evidence" value="ECO:0007669"/>
    <property type="project" value="UniProtKB-KW"/>
</dbReference>
<dbReference type="GO" id="GO:0031047">
    <property type="term" value="P:regulatory ncRNA-mediated gene silencing"/>
    <property type="evidence" value="ECO:0007669"/>
    <property type="project" value="UniProtKB-KW"/>
</dbReference>
<dbReference type="PANTHER" id="PTHR21358:SF4">
    <property type="entry name" value="PROTEIN MAELSTROM HOMOLOG"/>
    <property type="match status" value="1"/>
</dbReference>
<evidence type="ECO:0000256" key="5">
    <source>
        <dbReference type="ARBA" id="ARBA00022782"/>
    </source>
</evidence>
<evidence type="ECO:0000259" key="9">
    <source>
        <dbReference type="Pfam" id="PF13017"/>
    </source>
</evidence>
<keyword evidence="5" id="KW-0221">Differentiation</keyword>
<gene>
    <name evidence="10" type="ORF">IscW_ISCW003201</name>
</gene>
<dbReference type="InParanoid" id="B7PC60"/>
<evidence type="ECO:0000256" key="3">
    <source>
        <dbReference type="ARBA" id="ARBA00007057"/>
    </source>
</evidence>
<keyword evidence="7" id="KW-0943">RNA-mediated gene silencing</keyword>
<dbReference type="EMBL" id="ABJB010446052">
    <property type="status" value="NOT_ANNOTATED_CDS"/>
    <property type="molecule type" value="Genomic_DNA"/>
</dbReference>
<dbReference type="EMBL" id="ABJB010925139">
    <property type="status" value="NOT_ANNOTATED_CDS"/>
    <property type="molecule type" value="Genomic_DNA"/>
</dbReference>
<evidence type="ECO:0000313" key="12">
    <source>
        <dbReference type="Proteomes" id="UP000001555"/>
    </source>
</evidence>
<dbReference type="Proteomes" id="UP000001555">
    <property type="component" value="Unassembled WGS sequence"/>
</dbReference>
<dbReference type="EnsemblMetazoa" id="ISCW003201-RA">
    <property type="protein sequence ID" value="ISCW003201-PA"/>
    <property type="gene ID" value="ISCW003201"/>
</dbReference>
<dbReference type="GO" id="GO:0005737">
    <property type="term" value="C:cytoplasm"/>
    <property type="evidence" value="ECO:0007669"/>
    <property type="project" value="UniProtKB-SubCell"/>
</dbReference>
<evidence type="ECO:0000313" key="11">
    <source>
        <dbReference type="EnsemblMetazoa" id="ISCW003201-PA"/>
    </source>
</evidence>
<evidence type="ECO:0000256" key="8">
    <source>
        <dbReference type="ARBA" id="ARBA00023242"/>
    </source>
</evidence>
<dbReference type="HOGENOM" id="CLU_2545114_0_0_1"/>
<dbReference type="VEuPathDB" id="VectorBase:ISCW003201"/>
<feature type="domain" description="Maelstrom" evidence="9">
    <location>
        <begin position="39"/>
        <end position="82"/>
    </location>
</feature>
<keyword evidence="12" id="KW-1185">Reference proteome</keyword>
<keyword evidence="6" id="KW-0238">DNA-binding</keyword>
<dbReference type="GO" id="GO:0003677">
    <property type="term" value="F:DNA binding"/>
    <property type="evidence" value="ECO:0007669"/>
    <property type="project" value="UniProtKB-KW"/>
</dbReference>
<name>B7PC60_IXOSC</name>
<evidence type="ECO:0000256" key="7">
    <source>
        <dbReference type="ARBA" id="ARBA00023158"/>
    </source>
</evidence>
<reference evidence="10 12" key="1">
    <citation type="submission" date="2008-03" db="EMBL/GenBank/DDBJ databases">
        <title>Annotation of Ixodes scapularis.</title>
        <authorList>
            <consortium name="Ixodes scapularis Genome Project Consortium"/>
            <person name="Caler E."/>
            <person name="Hannick L.I."/>
            <person name="Bidwell S."/>
            <person name="Joardar V."/>
            <person name="Thiagarajan M."/>
            <person name="Amedeo P."/>
            <person name="Galinsky K.J."/>
            <person name="Schobel S."/>
            <person name="Inman J."/>
            <person name="Hostetler J."/>
            <person name="Miller J."/>
            <person name="Hammond M."/>
            <person name="Megy K."/>
            <person name="Lawson D."/>
            <person name="Kodira C."/>
            <person name="Sutton G."/>
            <person name="Meyer J."/>
            <person name="Hill C.A."/>
            <person name="Birren B."/>
            <person name="Nene V."/>
            <person name="Collins F."/>
            <person name="Alarcon-Chaidez F."/>
            <person name="Wikel S."/>
            <person name="Strausberg R."/>
        </authorList>
    </citation>
    <scope>NUCLEOTIDE SEQUENCE [LARGE SCALE GENOMIC DNA]</scope>
    <source>
        <strain evidence="12">Wikel</strain>
        <strain evidence="10">Wikel colony</strain>
    </source>
</reference>
<dbReference type="AlphaFoldDB" id="B7PC60"/>
<protein>
    <recommendedName>
        <fullName evidence="9">Maelstrom domain-containing protein</fullName>
    </recommendedName>
</protein>
<evidence type="ECO:0000256" key="1">
    <source>
        <dbReference type="ARBA" id="ARBA00004123"/>
    </source>
</evidence>
<dbReference type="OrthoDB" id="24555at2759"/>
<dbReference type="GO" id="GO:0060964">
    <property type="term" value="P:regulation of miRNA-mediated gene silencing"/>
    <property type="evidence" value="ECO:0007669"/>
    <property type="project" value="InterPro"/>
</dbReference>
<dbReference type="GO" id="GO:0005634">
    <property type="term" value="C:nucleus"/>
    <property type="evidence" value="ECO:0007669"/>
    <property type="project" value="UniProtKB-SubCell"/>
</dbReference>
<dbReference type="InterPro" id="IPR039259">
    <property type="entry name" value="Protein_maelstrom"/>
</dbReference>
<evidence type="ECO:0000256" key="6">
    <source>
        <dbReference type="ARBA" id="ARBA00023125"/>
    </source>
</evidence>
<evidence type="ECO:0000256" key="2">
    <source>
        <dbReference type="ARBA" id="ARBA00004496"/>
    </source>
</evidence>
<evidence type="ECO:0000256" key="4">
    <source>
        <dbReference type="ARBA" id="ARBA00022490"/>
    </source>
</evidence>
<dbReference type="EMBL" id="DS682076">
    <property type="protein sequence ID" value="EEC04182.1"/>
    <property type="molecule type" value="Genomic_DNA"/>
</dbReference>
<dbReference type="InterPro" id="IPR024970">
    <property type="entry name" value="Maelstrom"/>
</dbReference>
<dbReference type="Pfam" id="PF13017">
    <property type="entry name" value="Maelstrom"/>
    <property type="match status" value="1"/>
</dbReference>
<proteinExistence type="inferred from homology"/>
<dbReference type="VEuPathDB" id="VectorBase:ISCI003201"/>
<dbReference type="VEuPathDB" id="VectorBase:ISCP_022994"/>
<sequence>MVEDLVNQVHSYVEERGSLNDIKRSNFYLISFNILCEANGVYFPLELGLVEYSIEQGCTNTFHQFIDSGPIPLGFASLAKDHN</sequence>
<keyword evidence="8" id="KW-0539">Nucleus</keyword>
<accession>B7PC60</accession>
<reference evidence="11" key="2">
    <citation type="submission" date="2020-05" db="UniProtKB">
        <authorList>
            <consortium name="EnsemblMetazoa"/>
        </authorList>
    </citation>
    <scope>IDENTIFICATION</scope>
    <source>
        <strain evidence="11">wikel</strain>
    </source>
</reference>
<organism>
    <name type="scientific">Ixodes scapularis</name>
    <name type="common">Black-legged tick</name>
    <name type="synonym">Deer tick</name>
    <dbReference type="NCBI Taxonomy" id="6945"/>
    <lineage>
        <taxon>Eukaryota</taxon>
        <taxon>Metazoa</taxon>
        <taxon>Ecdysozoa</taxon>
        <taxon>Arthropoda</taxon>
        <taxon>Chelicerata</taxon>
        <taxon>Arachnida</taxon>
        <taxon>Acari</taxon>
        <taxon>Parasitiformes</taxon>
        <taxon>Ixodida</taxon>
        <taxon>Ixodoidea</taxon>
        <taxon>Ixodidae</taxon>
        <taxon>Ixodinae</taxon>
        <taxon>Ixodes</taxon>
    </lineage>
</organism>
<keyword evidence="4" id="KW-0963">Cytoplasm</keyword>
<dbReference type="PaxDb" id="6945-B7PC60"/>
<comment type="subcellular location">
    <subcellularLocation>
        <location evidence="2">Cytoplasm</location>
    </subcellularLocation>
    <subcellularLocation>
        <location evidence="1">Nucleus</location>
    </subcellularLocation>
</comment>
<dbReference type="PANTHER" id="PTHR21358">
    <property type="entry name" value="PROTEIN MAELSTROM HOMOLOG"/>
    <property type="match status" value="1"/>
</dbReference>
<comment type="similarity">
    <text evidence="3">Belongs to the maelstrom family.</text>
</comment>
<evidence type="ECO:0000313" key="10">
    <source>
        <dbReference type="EMBL" id="EEC04182.1"/>
    </source>
</evidence>